<dbReference type="Gene3D" id="3.10.450.530">
    <property type="entry name" value="Ribonuclease toxin, BrnT, of type II toxin-antitoxin system"/>
    <property type="match status" value="1"/>
</dbReference>
<reference evidence="1 2" key="1">
    <citation type="journal article" date="2015" name="Nature">
        <title>rRNA introns, odd ribosomes, and small enigmatic genomes across a large radiation of phyla.</title>
        <authorList>
            <person name="Brown C.T."/>
            <person name="Hug L.A."/>
            <person name="Thomas B.C."/>
            <person name="Sharon I."/>
            <person name="Castelle C.J."/>
            <person name="Singh A."/>
            <person name="Wilkins M.J."/>
            <person name="Williams K.H."/>
            <person name="Banfield J.F."/>
        </authorList>
    </citation>
    <scope>NUCLEOTIDE SEQUENCE [LARGE SCALE GENOMIC DNA]</scope>
</reference>
<evidence type="ECO:0000313" key="1">
    <source>
        <dbReference type="EMBL" id="KKQ15173.1"/>
    </source>
</evidence>
<protein>
    <submittedName>
        <fullName evidence="1">Uncharacterized protein</fullName>
    </submittedName>
</protein>
<dbReference type="EMBL" id="LBSJ01000021">
    <property type="protein sequence ID" value="KKQ15173.1"/>
    <property type="molecule type" value="Genomic_DNA"/>
</dbReference>
<accession>A0A0G0F7J4</accession>
<dbReference type="InterPro" id="IPR038573">
    <property type="entry name" value="BrnT_sf"/>
</dbReference>
<organism evidence="1 2">
    <name type="scientific">Candidatus Daviesbacteria bacterium GW2011_GWA1_36_8</name>
    <dbReference type="NCBI Taxonomy" id="1618417"/>
    <lineage>
        <taxon>Bacteria</taxon>
        <taxon>Candidatus Daviesiibacteriota</taxon>
    </lineage>
</organism>
<gene>
    <name evidence="1" type="ORF">US28_C0021G0004</name>
</gene>
<comment type="caution">
    <text evidence="1">The sequence shown here is derived from an EMBL/GenBank/DDBJ whole genome shotgun (WGS) entry which is preliminary data.</text>
</comment>
<dbReference type="AlphaFoldDB" id="A0A0G0F7J4"/>
<evidence type="ECO:0000313" key="2">
    <source>
        <dbReference type="Proteomes" id="UP000034448"/>
    </source>
</evidence>
<sequence>MDLIIEELVIEEDRPEHIAKHKVTIDEVLEIVFGDYITARGKSDRILLTGKTLNQRLITVIIGQRVGLHRYGLVTARSAKKKEKLLYQNKFEKEDKK</sequence>
<dbReference type="Proteomes" id="UP000034448">
    <property type="component" value="Unassembled WGS sequence"/>
</dbReference>
<name>A0A0G0F7J4_9BACT</name>
<proteinExistence type="predicted"/>